<dbReference type="Pfam" id="PF04909">
    <property type="entry name" value="Amidohydro_2"/>
    <property type="match status" value="1"/>
</dbReference>
<dbReference type="AlphaFoldDB" id="A0A4S3MQU0"/>
<dbReference type="PANTHER" id="PTHR21240">
    <property type="entry name" value="2-AMINO-3-CARBOXYLMUCONATE-6-SEMIALDEHYDE DECARBOXYLASE"/>
    <property type="match status" value="1"/>
</dbReference>
<sequence>MPDIRITNCHVHTFTDRHIPRLYPHPLLWLFKRVPGLVRLLAFAMRLAGQEGLAETLDRLRRFQQEARAPDQETVLRQVARHYPPRTRFVILPMDMAGLGHGPVRDGLRAQHDELARLAAAPGWQGRAIPFATCDPRREASVAEAERAIRDLGFRGLKLYPRFGFAPDHPALMERIYPMLVERNLPVLSHCSRGGVREAGLSAAVADEYTKPQAFIPVMRAFPGLRVNLAHFGGMRDWRAYVNGDLTPGDAGDEAANWQVAIRRMISSGDWPGLWTDISYTLFQFDDFLPFLKIFLQDERIAGRVLFGSDFYMTRQEALSERAVCIRLRASLGEALFRQIAEENPAIWLGELSEAQARGGMSHT</sequence>
<keyword evidence="1" id="KW-0456">Lyase</keyword>
<gene>
    <name evidence="3" type="ORF">E7811_03685</name>
</gene>
<dbReference type="PANTHER" id="PTHR21240:SF28">
    <property type="entry name" value="ISO-OROTATE DECARBOXYLASE (EUROFUNG)"/>
    <property type="match status" value="1"/>
</dbReference>
<dbReference type="SUPFAM" id="SSF51556">
    <property type="entry name" value="Metallo-dependent hydrolases"/>
    <property type="match status" value="1"/>
</dbReference>
<dbReference type="OrthoDB" id="1407586at2"/>
<feature type="domain" description="Amidohydrolase-related" evidence="2">
    <location>
        <begin position="106"/>
        <end position="346"/>
    </location>
</feature>
<evidence type="ECO:0000256" key="1">
    <source>
        <dbReference type="ARBA" id="ARBA00023239"/>
    </source>
</evidence>
<keyword evidence="3" id="KW-0378">Hydrolase</keyword>
<evidence type="ECO:0000313" key="3">
    <source>
        <dbReference type="EMBL" id="THD84839.1"/>
    </source>
</evidence>
<dbReference type="GO" id="GO:0019748">
    <property type="term" value="P:secondary metabolic process"/>
    <property type="evidence" value="ECO:0007669"/>
    <property type="project" value="TreeGrafter"/>
</dbReference>
<dbReference type="GO" id="GO:0016787">
    <property type="term" value="F:hydrolase activity"/>
    <property type="evidence" value="ECO:0007669"/>
    <property type="project" value="UniProtKB-KW"/>
</dbReference>
<dbReference type="InterPro" id="IPR006680">
    <property type="entry name" value="Amidohydro-rel"/>
</dbReference>
<evidence type="ECO:0000259" key="2">
    <source>
        <dbReference type="Pfam" id="PF04909"/>
    </source>
</evidence>
<name>A0A4S3MQU0_9RHOB</name>
<comment type="caution">
    <text evidence="3">The sequence shown here is derived from an EMBL/GenBank/DDBJ whole genome shotgun (WGS) entry which is preliminary data.</text>
</comment>
<proteinExistence type="predicted"/>
<dbReference type="Proteomes" id="UP000309450">
    <property type="component" value="Unassembled WGS sequence"/>
</dbReference>
<dbReference type="GO" id="GO:0005737">
    <property type="term" value="C:cytoplasm"/>
    <property type="evidence" value="ECO:0007669"/>
    <property type="project" value="TreeGrafter"/>
</dbReference>
<dbReference type="Gene3D" id="3.20.20.140">
    <property type="entry name" value="Metal-dependent hydrolases"/>
    <property type="match status" value="1"/>
</dbReference>
<reference evidence="3 4" key="1">
    <citation type="submission" date="2019-04" db="EMBL/GenBank/DDBJ databases">
        <title>Draft genome sequence of Gemmobacter aestuarii sp. nov.</title>
        <authorList>
            <person name="Hameed A."/>
            <person name="Lin S.-Y."/>
            <person name="Shahina M."/>
            <person name="Lai W.-A."/>
            <person name="Young C.-C."/>
        </authorList>
    </citation>
    <scope>NUCLEOTIDE SEQUENCE [LARGE SCALE GENOMIC DNA]</scope>
    <source>
        <strain evidence="3 4">CC-PW-75</strain>
    </source>
</reference>
<dbReference type="RefSeq" id="WP_136393218.1">
    <property type="nucleotide sequence ID" value="NZ_SSND01000001.1"/>
</dbReference>
<organism evidence="3 4">
    <name type="scientific">Aliigemmobacter aestuarii</name>
    <dbReference type="NCBI Taxonomy" id="1445661"/>
    <lineage>
        <taxon>Bacteria</taxon>
        <taxon>Pseudomonadati</taxon>
        <taxon>Pseudomonadota</taxon>
        <taxon>Alphaproteobacteria</taxon>
        <taxon>Rhodobacterales</taxon>
        <taxon>Paracoccaceae</taxon>
        <taxon>Aliigemmobacter</taxon>
    </lineage>
</organism>
<dbReference type="InterPro" id="IPR032465">
    <property type="entry name" value="ACMSD"/>
</dbReference>
<keyword evidence="4" id="KW-1185">Reference proteome</keyword>
<dbReference type="InterPro" id="IPR032466">
    <property type="entry name" value="Metal_Hydrolase"/>
</dbReference>
<dbReference type="GO" id="GO:0016831">
    <property type="term" value="F:carboxy-lyase activity"/>
    <property type="evidence" value="ECO:0007669"/>
    <property type="project" value="InterPro"/>
</dbReference>
<protein>
    <submittedName>
        <fullName evidence="3">Amidohydrolase</fullName>
    </submittedName>
</protein>
<accession>A0A4S3MQU0</accession>
<evidence type="ECO:0000313" key="4">
    <source>
        <dbReference type="Proteomes" id="UP000309450"/>
    </source>
</evidence>
<dbReference type="EMBL" id="SSND01000001">
    <property type="protein sequence ID" value="THD84839.1"/>
    <property type="molecule type" value="Genomic_DNA"/>
</dbReference>